<keyword evidence="2" id="KW-1185">Reference proteome</keyword>
<dbReference type="OrthoDB" id="137092at2"/>
<dbReference type="Proteomes" id="UP000050277">
    <property type="component" value="Unassembled WGS sequence"/>
</dbReference>
<dbReference type="PATRIC" id="fig|70996.4.peg.962"/>
<sequence length="626" mass="69882">MSSPTNAPAQPTWNGSSEQQTLAERAFNVMMLQSAFFPENVPVRQTVANLAAFIASQDGVDASALEASISAALEANSQIFRRIDEGEQVVYATTRLGYYTEPQIDTRHSFAKRLHEPENPLPIDDLSVVITRTRPALTTIEPVFISDYWQQRSPTTGEEGEIINPITPALASPTDDADEDETFEEVVAPVEAAPATVAPTIVVEKPAPAPVANSTSLVLPNGEALDFAQSVEAILAEHGNSIQAALSQAIDNDPLRRIVAFGDEYFAEENIPTLSKGDLRRIREYIVEQGEPMPDTSILSDVYYRNPRDNDYVTFRFALNYRLNREKDFEFVGVQGARLWSAKGLPAVGTKRLKTSELGQFYSFLEETPQFDDSLSQTSAADIKQNRQLSRFLSFFEWEYGVLPYDAALKALLPQPLLPEQRTAILRIESPQHYSFYLAELRYPTANRGGWLHGLEDFFKEHLVPGALITLSATDDPSVWTLQYEETSGAEVKLLQQDDKKGRYAFVKHNFYCDADNDLIASQERLPRLKNMKVLTSGERRRLATTAGYVLEQVGQPRPGDRAGFELSIDDLFLGVNVQRPATRSYLLGELAEEQDFLVEEAAVIYFPPPEDETSNDSNNFDADDE</sequence>
<proteinExistence type="predicted"/>
<reference evidence="1 2" key="1">
    <citation type="submission" date="2015-07" db="EMBL/GenBank/DDBJ databases">
        <title>Whole genome sequence of Herpetosiphon geysericola DSM 7119.</title>
        <authorList>
            <person name="Hemp J."/>
            <person name="Ward L.M."/>
            <person name="Pace L.A."/>
            <person name="Fischer W.W."/>
        </authorList>
    </citation>
    <scope>NUCLEOTIDE SEQUENCE [LARGE SCALE GENOMIC DNA]</scope>
    <source>
        <strain evidence="1 2">DSM 7119</strain>
    </source>
</reference>
<dbReference type="STRING" id="70996.SE18_20025"/>
<protein>
    <submittedName>
        <fullName evidence="1">Uncharacterized protein</fullName>
    </submittedName>
</protein>
<evidence type="ECO:0000313" key="1">
    <source>
        <dbReference type="EMBL" id="KPL81896.1"/>
    </source>
</evidence>
<name>A0A0P6XRE5_9CHLR</name>
<dbReference type="AlphaFoldDB" id="A0A0P6XRE5"/>
<comment type="caution">
    <text evidence="1">The sequence shown here is derived from an EMBL/GenBank/DDBJ whole genome shotgun (WGS) entry which is preliminary data.</text>
</comment>
<evidence type="ECO:0000313" key="2">
    <source>
        <dbReference type="Proteomes" id="UP000050277"/>
    </source>
</evidence>
<organism evidence="1 2">
    <name type="scientific">Herpetosiphon geysericola</name>
    <dbReference type="NCBI Taxonomy" id="70996"/>
    <lineage>
        <taxon>Bacteria</taxon>
        <taxon>Bacillati</taxon>
        <taxon>Chloroflexota</taxon>
        <taxon>Chloroflexia</taxon>
        <taxon>Herpetosiphonales</taxon>
        <taxon>Herpetosiphonaceae</taxon>
        <taxon>Herpetosiphon</taxon>
    </lineage>
</organism>
<dbReference type="EMBL" id="LGKP01000032">
    <property type="protein sequence ID" value="KPL81896.1"/>
    <property type="molecule type" value="Genomic_DNA"/>
</dbReference>
<gene>
    <name evidence="1" type="ORF">SE18_20025</name>
</gene>
<accession>A0A0P6XRE5</accession>
<dbReference type="RefSeq" id="WP_054536240.1">
    <property type="nucleotide sequence ID" value="NZ_LGKP01000032.1"/>
</dbReference>